<evidence type="ECO:0000313" key="1">
    <source>
        <dbReference type="EMBL" id="SCQ73766.1"/>
    </source>
</evidence>
<dbReference type="InterPro" id="IPR023473">
    <property type="entry name" value="AMMECR1"/>
</dbReference>
<reference evidence="1 2" key="1">
    <citation type="submission" date="2016-09" db="EMBL/GenBank/DDBJ databases">
        <authorList>
            <person name="Laine KS P."/>
        </authorList>
    </citation>
    <scope>NUCLEOTIDE SEQUENCE [LARGE SCALE GENOMIC DNA]</scope>
    <source>
        <strain evidence="1">PFRJS-23</strain>
    </source>
</reference>
<organism evidence="1 2">
    <name type="scientific">Propionibacterium freudenreichii</name>
    <dbReference type="NCBI Taxonomy" id="1744"/>
    <lineage>
        <taxon>Bacteria</taxon>
        <taxon>Bacillati</taxon>
        <taxon>Actinomycetota</taxon>
        <taxon>Actinomycetes</taxon>
        <taxon>Propionibacteriales</taxon>
        <taxon>Propionibacteriaceae</taxon>
        <taxon>Propionibacterium</taxon>
    </lineage>
</organism>
<dbReference type="GeneID" id="61221111"/>
<dbReference type="EMBL" id="LT618793">
    <property type="protein sequence ID" value="SCQ73766.1"/>
    <property type="molecule type" value="Genomic_DNA"/>
</dbReference>
<gene>
    <name evidence="1" type="ORF">PFR_JS23_19</name>
</gene>
<dbReference type="Gene3D" id="3.30.1490.150">
    <property type="entry name" value="Hypothetical protein ph0010, domain 2"/>
    <property type="match status" value="1"/>
</dbReference>
<dbReference type="PANTHER" id="PTHR13016:SF0">
    <property type="entry name" value="AMME SYNDROME CANDIDATE GENE 1 PROTEIN"/>
    <property type="match status" value="1"/>
</dbReference>
<dbReference type="NCBIfam" id="TIGR04335">
    <property type="entry name" value="AmmeMemoSam_A"/>
    <property type="match status" value="1"/>
</dbReference>
<dbReference type="InterPro" id="IPR036071">
    <property type="entry name" value="AMMECR1_dom_sf"/>
</dbReference>
<dbReference type="InterPro" id="IPR027623">
    <property type="entry name" value="AmmeMemoSam_A"/>
</dbReference>
<accession>A0A0A8PBB9</accession>
<dbReference type="SUPFAM" id="SSF143447">
    <property type="entry name" value="AMMECR1-like"/>
    <property type="match status" value="1"/>
</dbReference>
<dbReference type="OMA" id="PPDCWLD"/>
<dbReference type="OrthoDB" id="9785549at2"/>
<dbReference type="RefSeq" id="WP_013159948.1">
    <property type="nucleotide sequence ID" value="NZ_CCYN01000040.1"/>
</dbReference>
<evidence type="ECO:0000313" key="2">
    <source>
        <dbReference type="Proteomes" id="UP000250080"/>
    </source>
</evidence>
<dbReference type="InterPro" id="IPR002733">
    <property type="entry name" value="AMMECR1_domain"/>
</dbReference>
<dbReference type="PANTHER" id="PTHR13016">
    <property type="entry name" value="AMMECR1 HOMOLOG"/>
    <property type="match status" value="1"/>
</dbReference>
<protein>
    <submittedName>
        <fullName evidence="1">AMMECR1 domain protein</fullName>
    </submittedName>
</protein>
<dbReference type="Pfam" id="PF01871">
    <property type="entry name" value="AMMECR1"/>
    <property type="match status" value="1"/>
</dbReference>
<name>A0A0A8PBB9_9ACTN</name>
<proteinExistence type="predicted"/>
<dbReference type="Proteomes" id="UP000250080">
    <property type="component" value="Chromosome I"/>
</dbReference>
<dbReference type="AlphaFoldDB" id="A0A0A8PBB9"/>
<dbReference type="PROSITE" id="PS51112">
    <property type="entry name" value="AMMECR1"/>
    <property type="match status" value="1"/>
</dbReference>
<dbReference type="Gene3D" id="3.30.700.20">
    <property type="entry name" value="Hypothetical protein ph0010, domain 1"/>
    <property type="match status" value="1"/>
</dbReference>
<dbReference type="NCBIfam" id="TIGR00296">
    <property type="entry name" value="TIGR00296 family protein"/>
    <property type="match status" value="1"/>
</dbReference>
<dbReference type="InterPro" id="IPR027485">
    <property type="entry name" value="AMMECR1_N"/>
</dbReference>
<sequence length="190" mass="21081">MNDIPAGARETLIDMARGAIERQFGMTVHHREQATGELAKWLARPGASFVTLTLDGRLRGCIGTLEAYRPLGQDVRDNAVLAAFHDRRFTPLRVAEYPGLHVEVSVLSAPEPMEVTSEADAIRQLRPGVDGVVLTEGSHRATYLPQVWDQLPDPHEFLSTLREKAGLAPDRWGPDTRLARYAVTAFEDTR</sequence>